<feature type="coiled-coil region" evidence="5">
    <location>
        <begin position="425"/>
        <end position="452"/>
    </location>
</feature>
<organism evidence="8 9">
    <name type="scientific">Elysia chlorotica</name>
    <name type="common">Eastern emerald elysia</name>
    <name type="synonym">Sea slug</name>
    <dbReference type="NCBI Taxonomy" id="188477"/>
    <lineage>
        <taxon>Eukaryota</taxon>
        <taxon>Metazoa</taxon>
        <taxon>Spiralia</taxon>
        <taxon>Lophotrochozoa</taxon>
        <taxon>Mollusca</taxon>
        <taxon>Gastropoda</taxon>
        <taxon>Heterobranchia</taxon>
        <taxon>Euthyneura</taxon>
        <taxon>Panpulmonata</taxon>
        <taxon>Sacoglossa</taxon>
        <taxon>Placobranchoidea</taxon>
        <taxon>Plakobranchidae</taxon>
        <taxon>Elysia</taxon>
    </lineage>
</organism>
<keyword evidence="9" id="KW-1185">Reference proteome</keyword>
<dbReference type="Pfam" id="PF00640">
    <property type="entry name" value="PID"/>
    <property type="match status" value="1"/>
</dbReference>
<dbReference type="SUPFAM" id="SSF50729">
    <property type="entry name" value="PH domain-like"/>
    <property type="match status" value="1"/>
</dbReference>
<feature type="region of interest" description="Disordered" evidence="6">
    <location>
        <begin position="473"/>
        <end position="492"/>
    </location>
</feature>
<name>A0A3S1BBC2_ELYCH</name>
<evidence type="ECO:0000256" key="3">
    <source>
        <dbReference type="ARBA" id="ARBA00022907"/>
    </source>
</evidence>
<comment type="caution">
    <text evidence="8">The sequence shown here is derived from an EMBL/GenBank/DDBJ whole genome shotgun (WGS) entry which is preliminary data.</text>
</comment>
<dbReference type="PROSITE" id="PS01179">
    <property type="entry name" value="PID"/>
    <property type="match status" value="1"/>
</dbReference>
<accession>A0A3S1BBC2</accession>
<proteinExistence type="inferred from homology"/>
<sequence length="492" mass="53758">MDVAKVARDYFLSSQSSLLIPNRDYGARKLIQVGIGRSNSTGTGILKHNSNSNVNKNHHRDGDGEEGGVQNSLKKKSGLFSASRGKTRSLSGVAEEKVVPEYPWRTVSSGTTSDPDPATLESEPAEEYPSTFASSFSSSQENPESSSAGAGISEVERVPAESAVFSKRSIFSTARSASLPALPPPPKLPPPSSPSNPRPGSTSGNSSNTSSGTIGVLKGLFGASSNSSNSRKEKVLVMKSACIDLDDPNLDVDRLDFRTFSSKSWQHPPDALLNGHILYTVKFLGECAVDRPKGTDVVKEAIRKMKFNKHIKRAEGQKPPKVELVISAEAVCVLDPKPRTILYRYPLHLISYCADDKSDKRMITFIAKEQSGDRHFCYVFDSEKCAEEITLTIGQAFDLAYKKFLESNSNDGDLKKQFMVMQKKMNQMSFENQALKKRVAELEKLKDRSDLDQYRKANQISDLSVVTLTLRESSTDEDDSGLGSASHQVSSG</sequence>
<evidence type="ECO:0000313" key="9">
    <source>
        <dbReference type="Proteomes" id="UP000271974"/>
    </source>
</evidence>
<keyword evidence="5" id="KW-0175">Coiled coil</keyword>
<feature type="compositionally biased region" description="Pro residues" evidence="6">
    <location>
        <begin position="181"/>
        <end position="197"/>
    </location>
</feature>
<keyword evidence="3" id="KW-0581">Phagocytosis</keyword>
<feature type="domain" description="PID" evidence="7">
    <location>
        <begin position="279"/>
        <end position="407"/>
    </location>
</feature>
<dbReference type="AlphaFoldDB" id="A0A3S1BBC2"/>
<reference evidence="8 9" key="1">
    <citation type="submission" date="2019-01" db="EMBL/GenBank/DDBJ databases">
        <title>A draft genome assembly of the solar-powered sea slug Elysia chlorotica.</title>
        <authorList>
            <person name="Cai H."/>
            <person name="Li Q."/>
            <person name="Fang X."/>
            <person name="Li J."/>
            <person name="Curtis N.E."/>
            <person name="Altenburger A."/>
            <person name="Shibata T."/>
            <person name="Feng M."/>
            <person name="Maeda T."/>
            <person name="Schwartz J.A."/>
            <person name="Shigenobu S."/>
            <person name="Lundholm N."/>
            <person name="Nishiyama T."/>
            <person name="Yang H."/>
            <person name="Hasebe M."/>
            <person name="Li S."/>
            <person name="Pierce S.K."/>
            <person name="Wang J."/>
        </authorList>
    </citation>
    <scope>NUCLEOTIDE SEQUENCE [LARGE SCALE GENOMIC DNA]</scope>
    <source>
        <strain evidence="8">EC2010</strain>
        <tissue evidence="8">Whole organism of an adult</tissue>
    </source>
</reference>
<keyword evidence="2" id="KW-0963">Cytoplasm</keyword>
<evidence type="ECO:0000256" key="1">
    <source>
        <dbReference type="ARBA" id="ARBA00004496"/>
    </source>
</evidence>
<feature type="region of interest" description="Disordered" evidence="6">
    <location>
        <begin position="176"/>
        <end position="212"/>
    </location>
</feature>
<dbReference type="PANTHER" id="PTHR11232:SF77">
    <property type="entry name" value="GULP PTB DOMAIN CONTAINING ENGULFMENT ADAPTOR 1"/>
    <property type="match status" value="1"/>
</dbReference>
<evidence type="ECO:0000256" key="5">
    <source>
        <dbReference type="SAM" id="Coils"/>
    </source>
</evidence>
<comment type="subcellular location">
    <subcellularLocation>
        <location evidence="1">Cytoplasm</location>
    </subcellularLocation>
</comment>
<feature type="region of interest" description="Disordered" evidence="6">
    <location>
        <begin position="38"/>
        <end position="154"/>
    </location>
</feature>
<dbReference type="STRING" id="188477.A0A3S1BBC2"/>
<dbReference type="Gene3D" id="2.30.29.30">
    <property type="entry name" value="Pleckstrin-homology domain (PH domain)/Phosphotyrosine-binding domain (PTB)"/>
    <property type="match status" value="1"/>
</dbReference>
<dbReference type="SMART" id="SM00462">
    <property type="entry name" value="PTB"/>
    <property type="match status" value="1"/>
</dbReference>
<dbReference type="PANTHER" id="PTHR11232">
    <property type="entry name" value="PHOSPHOTYROSINE INTERACTION DOMAIN-CONTAINING FAMILY MEMBER"/>
    <property type="match status" value="1"/>
</dbReference>
<dbReference type="OrthoDB" id="10057585at2759"/>
<dbReference type="CDD" id="cd01273">
    <property type="entry name" value="PTB_CED-6"/>
    <property type="match status" value="1"/>
</dbReference>
<comment type="similarity">
    <text evidence="4">Belongs to the ced-6 family.</text>
</comment>
<dbReference type="InterPro" id="IPR011993">
    <property type="entry name" value="PH-like_dom_sf"/>
</dbReference>
<dbReference type="EMBL" id="RQTK01000449">
    <property type="protein sequence ID" value="RUS79470.1"/>
    <property type="molecule type" value="Genomic_DNA"/>
</dbReference>
<gene>
    <name evidence="8" type="ORF">EGW08_012774</name>
</gene>
<evidence type="ECO:0000259" key="7">
    <source>
        <dbReference type="PROSITE" id="PS01179"/>
    </source>
</evidence>
<dbReference type="Proteomes" id="UP000271974">
    <property type="component" value="Unassembled WGS sequence"/>
</dbReference>
<evidence type="ECO:0000256" key="6">
    <source>
        <dbReference type="SAM" id="MobiDB-lite"/>
    </source>
</evidence>
<evidence type="ECO:0000256" key="2">
    <source>
        <dbReference type="ARBA" id="ARBA00022490"/>
    </source>
</evidence>
<dbReference type="GO" id="GO:0005737">
    <property type="term" value="C:cytoplasm"/>
    <property type="evidence" value="ECO:0007669"/>
    <property type="project" value="UniProtKB-SubCell"/>
</dbReference>
<dbReference type="GO" id="GO:0006909">
    <property type="term" value="P:phagocytosis"/>
    <property type="evidence" value="ECO:0007669"/>
    <property type="project" value="UniProtKB-KW"/>
</dbReference>
<dbReference type="InterPro" id="IPR051133">
    <property type="entry name" value="Adapter_Engulfment-Domain"/>
</dbReference>
<feature type="compositionally biased region" description="Low complexity" evidence="6">
    <location>
        <begin position="129"/>
        <end position="148"/>
    </location>
</feature>
<dbReference type="InterPro" id="IPR006020">
    <property type="entry name" value="PTB/PI_dom"/>
</dbReference>
<dbReference type="FunFam" id="2.30.29.30:FF:000118">
    <property type="entry name" value="GULP PTB domain containing engulfment adaptor 1"/>
    <property type="match status" value="1"/>
</dbReference>
<feature type="compositionally biased region" description="Polar residues" evidence="6">
    <location>
        <begin position="483"/>
        <end position="492"/>
    </location>
</feature>
<protein>
    <recommendedName>
        <fullName evidence="7">PID domain-containing protein</fullName>
    </recommendedName>
</protein>
<evidence type="ECO:0000256" key="4">
    <source>
        <dbReference type="ARBA" id="ARBA00060944"/>
    </source>
</evidence>
<feature type="non-terminal residue" evidence="8">
    <location>
        <position position="492"/>
    </location>
</feature>
<feature type="compositionally biased region" description="Low complexity" evidence="6">
    <location>
        <begin position="198"/>
        <end position="212"/>
    </location>
</feature>
<evidence type="ECO:0000313" key="8">
    <source>
        <dbReference type="EMBL" id="RUS79470.1"/>
    </source>
</evidence>